<evidence type="ECO:0000313" key="1">
    <source>
        <dbReference type="Proteomes" id="UP000887579"/>
    </source>
</evidence>
<reference evidence="2" key="1">
    <citation type="submission" date="2022-11" db="UniProtKB">
        <authorList>
            <consortium name="WormBaseParasite"/>
        </authorList>
    </citation>
    <scope>IDENTIFICATION</scope>
</reference>
<name>A0AC34F4E6_9BILA</name>
<accession>A0AC34F4E6</accession>
<organism evidence="1 2">
    <name type="scientific">Panagrolaimus sp. ES5</name>
    <dbReference type="NCBI Taxonomy" id="591445"/>
    <lineage>
        <taxon>Eukaryota</taxon>
        <taxon>Metazoa</taxon>
        <taxon>Ecdysozoa</taxon>
        <taxon>Nematoda</taxon>
        <taxon>Chromadorea</taxon>
        <taxon>Rhabditida</taxon>
        <taxon>Tylenchina</taxon>
        <taxon>Panagrolaimomorpha</taxon>
        <taxon>Panagrolaimoidea</taxon>
        <taxon>Panagrolaimidae</taxon>
        <taxon>Panagrolaimus</taxon>
    </lineage>
</organism>
<protein>
    <submittedName>
        <fullName evidence="2">Metalloendopeptidase</fullName>
    </submittedName>
</protein>
<proteinExistence type="predicted"/>
<dbReference type="WBParaSite" id="ES5_v2.g11916.t1">
    <property type="protein sequence ID" value="ES5_v2.g11916.t1"/>
    <property type="gene ID" value="ES5_v2.g11916"/>
</dbReference>
<sequence>MITTLMATPLNVDSKKMKDTNEIEPSNSIGDGGASSSPPPSPTNDSKKKKVITGINSFVETSSNKVLSKTKNKIIKGIDFSDIDDVISDKLKKKFGEMSKKGFGRKENELTNVARKMKILRKLNKAQNKGDMKEPKNDSDISAIVFEDDIILREDQIDDIIEDVASNLGMNNEELSSLGVKTRAKRQATVNPNSTPLSNNRWQSPVSWWADTSVASKTVGIIRKAFANIQNQTCLTFIENETNTPRMKITNLGDDECISDVGFYGGDGSINYGADHCDDEYGTIAHEILHNLGVWHHQSRTDRDTYITNAAAYPIRSNSQNYGTPYEYGSVMHYGTNDPLYQQALGHRVGPSFLEISLINQQYKCTCASPTVTCVNRGYPNPKGCNKCICPGGWGGTTCSTRDPGTDNAGATYQATDECQTFSATLGENDDNTNYYYKKVWYHFKAPTGKKVQFIIHRVTNEEGSYGNGCNMYGVELKLQNDPKTGYIMCGNNDKFVSTSYNDIKKFTSDSNVAVMMLYSRYSKVEVVVTYRAVDSTNINTVPALCKPAVECIDRHENCENWANNGECTNTPGYMEKNCAASCRIQNCVCEDVNVKCPNYAATNDQCNTNPGYMHKNCPASCGLCGLQVNPPSEGDCVDTEEQGTSACEYWRDIGDCEADYQYMFDNCKKTCEHCTV</sequence>
<dbReference type="Proteomes" id="UP000887579">
    <property type="component" value="Unplaced"/>
</dbReference>
<evidence type="ECO:0000313" key="2">
    <source>
        <dbReference type="WBParaSite" id="ES5_v2.g11916.t1"/>
    </source>
</evidence>